<dbReference type="AlphaFoldDB" id="A0A1G5R3V6"/>
<dbReference type="InterPro" id="IPR009003">
    <property type="entry name" value="Peptidase_S1_PA"/>
</dbReference>
<keyword evidence="1" id="KW-0732">Signal</keyword>
<evidence type="ECO:0000313" key="5">
    <source>
        <dbReference type="Proteomes" id="UP000198767"/>
    </source>
</evidence>
<sequence>MKRLFATWAVVICAMFFAFVETAQAQQNSVWIQIAAHPSRADAEARARDFASQLPDVAGFSLGAGWFGVVLGPYTRPDAERILQVYRREGSIPRDSFIAFSRNLRAQFFPVGPVQNTAPVVAPAPTEVPAVEEPIAQTPEPAPAALPDETVSEARRSESRLTRAEREALQIAMKAQGFYTSTIDGAFGRGTRRSMADWQAANRFEPTGVLTTLQRQTLLDQYNAPLISVGMQRIEDAPSGIALDLPAKEVAFDSYESPFVQYKSLTDLGARVFLISQPGDQRTLHGLYDIMQTLEVIPLDGERKRNANDFTIEGRGKGMVTYTQATLRNGQIKGFTLIWPEGDEERRSRVLTAMQTSFTRLDGVLDPAAGADAPQNVDLLAGLQIRRPRLSHSGFFVDDRGTVITTSDVVASCSRITLDHDYEAEILLNDAANGLAVLAAKDALAPIAVAELATTTPRLQSDVAVSGFSYQGVLGAPSLTWGVLSDLKSLDGNEGVARLALAPQDGDAGGPVINNTGAVIGMLLPNRIGNQQLPDGVSFAVNADALRLALNSVDRRPLASAAEQSVPNEALVRATSGMTVLVSCWE</sequence>
<evidence type="ECO:0000256" key="1">
    <source>
        <dbReference type="SAM" id="SignalP"/>
    </source>
</evidence>
<dbReference type="Gene3D" id="2.40.10.120">
    <property type="match status" value="1"/>
</dbReference>
<dbReference type="Proteomes" id="UP000198767">
    <property type="component" value="Unassembled WGS sequence"/>
</dbReference>
<dbReference type="Gene3D" id="1.10.101.10">
    <property type="entry name" value="PGBD-like superfamily/PGBD"/>
    <property type="match status" value="1"/>
</dbReference>
<accession>A0A1G5R3V6</accession>
<dbReference type="GO" id="GO:0042834">
    <property type="term" value="F:peptidoglycan binding"/>
    <property type="evidence" value="ECO:0007669"/>
    <property type="project" value="InterPro"/>
</dbReference>
<dbReference type="Pfam" id="PF05036">
    <property type="entry name" value="SPOR"/>
    <property type="match status" value="1"/>
</dbReference>
<feature type="chain" id="PRO_5011431798" evidence="1">
    <location>
        <begin position="26"/>
        <end position="586"/>
    </location>
</feature>
<reference evidence="4 5" key="1">
    <citation type="submission" date="2016-10" db="EMBL/GenBank/DDBJ databases">
        <authorList>
            <person name="de Groot N.N."/>
        </authorList>
    </citation>
    <scope>NUCLEOTIDE SEQUENCE [LARGE SCALE GENOMIC DNA]</scope>
    <source>
        <strain evidence="4 5">U95</strain>
    </source>
</reference>
<evidence type="ECO:0000313" key="4">
    <source>
        <dbReference type="EMBL" id="SCZ68742.1"/>
    </source>
</evidence>
<dbReference type="InterPro" id="IPR036366">
    <property type="entry name" value="PGBDSf"/>
</dbReference>
<organism evidence="4 5">
    <name type="scientific">Epibacterium ulvae</name>
    <dbReference type="NCBI Taxonomy" id="1156985"/>
    <lineage>
        <taxon>Bacteria</taxon>
        <taxon>Pseudomonadati</taxon>
        <taxon>Pseudomonadota</taxon>
        <taxon>Alphaproteobacteria</taxon>
        <taxon>Rhodobacterales</taxon>
        <taxon>Roseobacteraceae</taxon>
        <taxon>Epibacterium</taxon>
    </lineage>
</organism>
<name>A0A1G5R3V6_9RHOB</name>
<gene>
    <name evidence="4" type="ORF">SAMN04488118_10885</name>
</gene>
<dbReference type="SUPFAM" id="SSF50494">
    <property type="entry name" value="Trypsin-like serine proteases"/>
    <property type="match status" value="1"/>
</dbReference>
<dbReference type="STRING" id="1156985.SAMN04488118_10885"/>
<evidence type="ECO:0000259" key="3">
    <source>
        <dbReference type="Pfam" id="PF05036"/>
    </source>
</evidence>
<dbReference type="SUPFAM" id="SSF47090">
    <property type="entry name" value="PGBD-like"/>
    <property type="match status" value="1"/>
</dbReference>
<dbReference type="Pfam" id="PF13365">
    <property type="entry name" value="Trypsin_2"/>
    <property type="match status" value="1"/>
</dbReference>
<dbReference type="InterPro" id="IPR002477">
    <property type="entry name" value="Peptidoglycan-bd-like"/>
</dbReference>
<feature type="domain" description="Peptidoglycan binding-like" evidence="2">
    <location>
        <begin position="163"/>
        <end position="216"/>
    </location>
</feature>
<dbReference type="EMBL" id="FMWG01000008">
    <property type="protein sequence ID" value="SCZ68742.1"/>
    <property type="molecule type" value="Genomic_DNA"/>
</dbReference>
<dbReference type="InterPro" id="IPR007730">
    <property type="entry name" value="SPOR-like_dom"/>
</dbReference>
<proteinExistence type="predicted"/>
<evidence type="ECO:0000259" key="2">
    <source>
        <dbReference type="Pfam" id="PF01471"/>
    </source>
</evidence>
<keyword evidence="5" id="KW-1185">Reference proteome</keyword>
<feature type="domain" description="SPOR" evidence="3">
    <location>
        <begin position="29"/>
        <end position="82"/>
    </location>
</feature>
<dbReference type="RefSeq" id="WP_090219676.1">
    <property type="nucleotide sequence ID" value="NZ_FMWG01000008.1"/>
</dbReference>
<dbReference type="InterPro" id="IPR036365">
    <property type="entry name" value="PGBD-like_sf"/>
</dbReference>
<protein>
    <submittedName>
        <fullName evidence="4">Sporulation related domain-containing protein</fullName>
    </submittedName>
</protein>
<dbReference type="OrthoDB" id="6810892at2"/>
<dbReference type="Pfam" id="PF01471">
    <property type="entry name" value="PG_binding_1"/>
    <property type="match status" value="1"/>
</dbReference>
<feature type="signal peptide" evidence="1">
    <location>
        <begin position="1"/>
        <end position="25"/>
    </location>
</feature>